<proteinExistence type="predicted"/>
<feature type="region of interest" description="Disordered" evidence="1">
    <location>
        <begin position="1"/>
        <end position="38"/>
    </location>
</feature>
<comment type="caution">
    <text evidence="2">The sequence shown here is derived from an EMBL/GenBank/DDBJ whole genome shotgun (WGS) entry which is preliminary data.</text>
</comment>
<dbReference type="AlphaFoldDB" id="A0A8T1D730"/>
<evidence type="ECO:0000256" key="1">
    <source>
        <dbReference type="SAM" id="MobiDB-lite"/>
    </source>
</evidence>
<dbReference type="EMBL" id="RCMK01000346">
    <property type="protein sequence ID" value="KAG2934887.1"/>
    <property type="molecule type" value="Genomic_DNA"/>
</dbReference>
<organism evidence="2 3">
    <name type="scientific">Phytophthora cactorum</name>
    <dbReference type="NCBI Taxonomy" id="29920"/>
    <lineage>
        <taxon>Eukaryota</taxon>
        <taxon>Sar</taxon>
        <taxon>Stramenopiles</taxon>
        <taxon>Oomycota</taxon>
        <taxon>Peronosporomycetes</taxon>
        <taxon>Peronosporales</taxon>
        <taxon>Peronosporaceae</taxon>
        <taxon>Phytophthora</taxon>
    </lineage>
</organism>
<accession>A0A8T1D730</accession>
<sequence>MQRNTSAKKSGKTHDAAKIFHVQQQGGSGGGRGGGSRK</sequence>
<dbReference type="Proteomes" id="UP000736787">
    <property type="component" value="Unassembled WGS sequence"/>
</dbReference>
<reference evidence="2" key="1">
    <citation type="submission" date="2018-10" db="EMBL/GenBank/DDBJ databases">
        <title>Effector identification in a new, highly contiguous assembly of the strawberry crown rot pathogen Phytophthora cactorum.</title>
        <authorList>
            <person name="Armitage A.D."/>
            <person name="Nellist C.F."/>
            <person name="Bates H."/>
            <person name="Vickerstaff R.J."/>
            <person name="Harrison R.J."/>
        </authorList>
    </citation>
    <scope>NUCLEOTIDE SEQUENCE</scope>
    <source>
        <strain evidence="2">4040</strain>
    </source>
</reference>
<feature type="compositionally biased region" description="Gly residues" evidence="1">
    <location>
        <begin position="26"/>
        <end position="38"/>
    </location>
</feature>
<evidence type="ECO:0000313" key="3">
    <source>
        <dbReference type="Proteomes" id="UP000736787"/>
    </source>
</evidence>
<name>A0A8T1D730_9STRA</name>
<protein>
    <submittedName>
        <fullName evidence="2">Uncharacterized protein</fullName>
    </submittedName>
</protein>
<evidence type="ECO:0000313" key="2">
    <source>
        <dbReference type="EMBL" id="KAG2934887.1"/>
    </source>
</evidence>
<gene>
    <name evidence="2" type="ORF">PC117_g12536</name>
</gene>